<protein>
    <submittedName>
        <fullName evidence="2">Uncharacterized protein</fullName>
    </submittedName>
</protein>
<dbReference type="SUPFAM" id="SSF54593">
    <property type="entry name" value="Glyoxalase/Bleomycin resistance protein/Dihydroxybiphenyl dioxygenase"/>
    <property type="match status" value="1"/>
</dbReference>
<name>M2N5M4_BAUPA</name>
<organism evidence="2 3">
    <name type="scientific">Baudoinia panamericana (strain UAMH 10762)</name>
    <name type="common">Angels' share fungus</name>
    <name type="synonym">Baudoinia compniacensis (strain UAMH 10762)</name>
    <dbReference type="NCBI Taxonomy" id="717646"/>
    <lineage>
        <taxon>Eukaryota</taxon>
        <taxon>Fungi</taxon>
        <taxon>Dikarya</taxon>
        <taxon>Ascomycota</taxon>
        <taxon>Pezizomycotina</taxon>
        <taxon>Dothideomycetes</taxon>
        <taxon>Dothideomycetidae</taxon>
        <taxon>Mycosphaerellales</taxon>
        <taxon>Teratosphaeriaceae</taxon>
        <taxon>Baudoinia</taxon>
    </lineage>
</organism>
<evidence type="ECO:0000256" key="1">
    <source>
        <dbReference type="SAM" id="MobiDB-lite"/>
    </source>
</evidence>
<dbReference type="OMA" id="QRAEPHV"/>
<dbReference type="eggNOG" id="ENOG502RMEJ">
    <property type="taxonomic scope" value="Eukaryota"/>
</dbReference>
<dbReference type="AlphaFoldDB" id="M2N5M4"/>
<dbReference type="GeneID" id="19112728"/>
<keyword evidence="3" id="KW-1185">Reference proteome</keyword>
<dbReference type="HOGENOM" id="CLU_052361_0_0_1"/>
<feature type="region of interest" description="Disordered" evidence="1">
    <location>
        <begin position="135"/>
        <end position="154"/>
    </location>
</feature>
<evidence type="ECO:0000313" key="2">
    <source>
        <dbReference type="EMBL" id="EMC94344.1"/>
    </source>
</evidence>
<dbReference type="Proteomes" id="UP000011761">
    <property type="component" value="Unassembled WGS sequence"/>
</dbReference>
<accession>M2N5M4</accession>
<dbReference type="InterPro" id="IPR029068">
    <property type="entry name" value="Glyas_Bleomycin-R_OHBP_Dase"/>
</dbReference>
<dbReference type="KEGG" id="bcom:BAUCODRAFT_35544"/>
<proteinExistence type="predicted"/>
<reference evidence="2 3" key="1">
    <citation type="journal article" date="2012" name="PLoS Pathog.">
        <title>Diverse lifestyles and strategies of plant pathogenesis encoded in the genomes of eighteen Dothideomycetes fungi.</title>
        <authorList>
            <person name="Ohm R.A."/>
            <person name="Feau N."/>
            <person name="Henrissat B."/>
            <person name="Schoch C.L."/>
            <person name="Horwitz B.A."/>
            <person name="Barry K.W."/>
            <person name="Condon B.J."/>
            <person name="Copeland A.C."/>
            <person name="Dhillon B."/>
            <person name="Glaser F."/>
            <person name="Hesse C.N."/>
            <person name="Kosti I."/>
            <person name="LaButti K."/>
            <person name="Lindquist E.A."/>
            <person name="Lucas S."/>
            <person name="Salamov A.A."/>
            <person name="Bradshaw R.E."/>
            <person name="Ciuffetti L."/>
            <person name="Hamelin R.C."/>
            <person name="Kema G.H.J."/>
            <person name="Lawrence C."/>
            <person name="Scott J.A."/>
            <person name="Spatafora J.W."/>
            <person name="Turgeon B.G."/>
            <person name="de Wit P.J.G.M."/>
            <person name="Zhong S."/>
            <person name="Goodwin S.B."/>
            <person name="Grigoriev I.V."/>
        </authorList>
    </citation>
    <scope>NUCLEOTIDE SEQUENCE [LARGE SCALE GENOMIC DNA]</scope>
    <source>
        <strain evidence="2 3">UAMH 10762</strain>
    </source>
</reference>
<dbReference type="OrthoDB" id="3360610at2759"/>
<dbReference type="EMBL" id="KB445558">
    <property type="protein sequence ID" value="EMC94344.1"/>
    <property type="molecule type" value="Genomic_DNA"/>
</dbReference>
<dbReference type="Gene3D" id="3.10.180.10">
    <property type="entry name" value="2,3-Dihydroxybiphenyl 1,2-Dioxygenase, domain 1"/>
    <property type="match status" value="2"/>
</dbReference>
<evidence type="ECO:0000313" key="3">
    <source>
        <dbReference type="Proteomes" id="UP000011761"/>
    </source>
</evidence>
<dbReference type="RefSeq" id="XP_007677985.1">
    <property type="nucleotide sequence ID" value="XM_007679795.1"/>
</dbReference>
<dbReference type="STRING" id="717646.M2N5M4"/>
<gene>
    <name evidence="2" type="ORF">BAUCODRAFT_35544</name>
</gene>
<sequence>MPALPIPDVKNDPSKVQLARLGFFIFEHPKLADFERFAEDFGFIEAERTDNTICYRGYGRDPVVYVAVQSPDGRPRFRGPAFVAKDADEFEKAARLPGASPVKQLDTPGGGRMVTFERGDDTWFHVVHGQQERVVDGKQPPTATHETLEPFNGPFEKPRRGRFQRYHDGPALVHKAGHFGYVCRPFEEELSFYTSNFNFVHTDVLFHDKFTDMDVMTFMHLDLGPEYSDHHIMFLQRAIPEVKKTYVHHTSYEVADFDTQLLGHEHLAKNGHRSVWGVGRHILGSQIFGSRILHRSKAATC</sequence>